<dbReference type="STRING" id="5722.A2DFS6"/>
<dbReference type="PANTHER" id="PTHR19288:SF93">
    <property type="entry name" value="FI11325P-RELATED"/>
    <property type="match status" value="1"/>
</dbReference>
<dbReference type="EMBL" id="DS113195">
    <property type="protein sequence ID" value="EAY20779.1"/>
    <property type="molecule type" value="Genomic_DNA"/>
</dbReference>
<organism evidence="4 5">
    <name type="scientific">Trichomonas vaginalis (strain ATCC PRA-98 / G3)</name>
    <dbReference type="NCBI Taxonomy" id="412133"/>
    <lineage>
        <taxon>Eukaryota</taxon>
        <taxon>Metamonada</taxon>
        <taxon>Parabasalia</taxon>
        <taxon>Trichomonadida</taxon>
        <taxon>Trichomonadidae</taxon>
        <taxon>Trichomonas</taxon>
    </lineage>
</organism>
<evidence type="ECO:0000256" key="3">
    <source>
        <dbReference type="PIRSR" id="PIRSR000915-3"/>
    </source>
</evidence>
<keyword evidence="4" id="KW-0378">Hydrolase</keyword>
<feature type="binding site" evidence="3">
    <location>
        <position position="9"/>
    </location>
    <ligand>
        <name>Mg(2+)</name>
        <dbReference type="ChEBI" id="CHEBI:18420"/>
    </ligand>
</feature>
<dbReference type="GO" id="GO:0005737">
    <property type="term" value="C:cytoplasm"/>
    <property type="evidence" value="ECO:0000318"/>
    <property type="project" value="GO_Central"/>
</dbReference>
<dbReference type="VEuPathDB" id="TrichDB:TVAGG3_0322960"/>
<dbReference type="NCBIfam" id="TIGR01460">
    <property type="entry name" value="HAD-SF-IIA"/>
    <property type="match status" value="1"/>
</dbReference>
<dbReference type="VEuPathDB" id="TrichDB:TVAG_391630"/>
<dbReference type="GO" id="GO:0046872">
    <property type="term" value="F:metal ion binding"/>
    <property type="evidence" value="ECO:0007669"/>
    <property type="project" value="UniProtKB-KW"/>
</dbReference>
<dbReference type="InterPro" id="IPR036412">
    <property type="entry name" value="HAD-like_sf"/>
</dbReference>
<evidence type="ECO:0000256" key="2">
    <source>
        <dbReference type="PIRSR" id="PIRSR000915-2"/>
    </source>
</evidence>
<dbReference type="FunFam" id="3.40.50.1000:FF:000280">
    <property type="entry name" value="HAD-superfamily hydrolase, subfamily IIA containing protein"/>
    <property type="match status" value="1"/>
</dbReference>
<reference evidence="4" key="1">
    <citation type="submission" date="2006-10" db="EMBL/GenBank/DDBJ databases">
        <authorList>
            <person name="Amadeo P."/>
            <person name="Zhao Q."/>
            <person name="Wortman J."/>
            <person name="Fraser-Liggett C."/>
            <person name="Carlton J."/>
        </authorList>
    </citation>
    <scope>NUCLEOTIDE SEQUENCE</scope>
    <source>
        <strain evidence="4">G3</strain>
    </source>
</reference>
<dbReference type="SUPFAM" id="SSF56784">
    <property type="entry name" value="HAD-like"/>
    <property type="match status" value="1"/>
</dbReference>
<feature type="binding site" evidence="2">
    <location>
        <position position="201"/>
    </location>
    <ligand>
        <name>substrate</name>
    </ligand>
</feature>
<keyword evidence="3" id="KW-0479">Metal-binding</keyword>
<dbReference type="RefSeq" id="XP_001581765.1">
    <property type="nucleotide sequence ID" value="XM_001581715.1"/>
</dbReference>
<sequence>MTEKVVCFDGEGVIWYGGYPVEGANEIIGDIRKLGYRAVCVTNNASKSVQQYLERFQKSGYTNFNEEDVITSARSVGIYLVKARFNKPGRKVFVIGTAGFVSQLRSYNLNIVIAADYDGLDIHSMDIDPEVCAVVVGSSEEFSYRHLTIASRYVIENDALLISANPDDNYPYNHDVLVPAAHALAECIAAATNHTTLALGKPQKSMFEAIPGSDKIDRAHSWIIGDRLATDVKFAKTAGLRSILVLTGVTKKEDTINLPDGIKPDFICADLKECYEVIKANT</sequence>
<dbReference type="SMR" id="A2DFS6"/>
<dbReference type="Gene3D" id="3.40.50.1000">
    <property type="entry name" value="HAD superfamily/HAD-like"/>
    <property type="match status" value="2"/>
</dbReference>
<dbReference type="PANTHER" id="PTHR19288">
    <property type="entry name" value="4-NITROPHENYLPHOSPHATASE-RELATED"/>
    <property type="match status" value="1"/>
</dbReference>
<dbReference type="InterPro" id="IPR006357">
    <property type="entry name" value="HAD-SF_hydro_IIA"/>
</dbReference>
<dbReference type="KEGG" id="tva:5466323"/>
<dbReference type="InParanoid" id="A2DFS6"/>
<evidence type="ECO:0000313" key="5">
    <source>
        <dbReference type="Proteomes" id="UP000001542"/>
    </source>
</evidence>
<evidence type="ECO:0000313" key="4">
    <source>
        <dbReference type="EMBL" id="EAY20779.1"/>
    </source>
</evidence>
<feature type="binding site" evidence="3">
    <location>
        <position position="226"/>
    </location>
    <ligand>
        <name>Mg(2+)</name>
        <dbReference type="ChEBI" id="CHEBI:18420"/>
    </ligand>
</feature>
<dbReference type="OrthoDB" id="413953at2759"/>
<dbReference type="PIRSF" id="PIRSF000915">
    <property type="entry name" value="PGP-type_phosphatase"/>
    <property type="match status" value="1"/>
</dbReference>
<dbReference type="Proteomes" id="UP000001542">
    <property type="component" value="Unassembled WGS sequence"/>
</dbReference>
<gene>
    <name evidence="4" type="ORF">TVAG_391630</name>
</gene>
<name>A2DFS6_TRIV3</name>
<dbReference type="FunCoup" id="A2DFS6">
    <property type="interactions" value="25"/>
</dbReference>
<keyword evidence="3" id="KW-0460">Magnesium</keyword>
<dbReference type="AlphaFoldDB" id="A2DFS6"/>
<evidence type="ECO:0000256" key="1">
    <source>
        <dbReference type="PIRSR" id="PIRSR000915-1"/>
    </source>
</evidence>
<dbReference type="InterPro" id="IPR023214">
    <property type="entry name" value="HAD_sf"/>
</dbReference>
<keyword evidence="5" id="KW-1185">Reference proteome</keyword>
<dbReference type="OMA" id="AGLDFHI"/>
<comment type="cofactor">
    <cofactor evidence="3">
        <name>Mg(2+)</name>
        <dbReference type="ChEBI" id="CHEBI:18420"/>
    </cofactor>
    <text evidence="3">Divalent metal ions. Mg(2+) is the most effective.</text>
</comment>
<dbReference type="Pfam" id="PF13242">
    <property type="entry name" value="Hydrolase_like"/>
    <property type="match status" value="1"/>
</dbReference>
<feature type="active site" description="Nucleophile" evidence="1">
    <location>
        <position position="9"/>
    </location>
</feature>
<reference evidence="4" key="2">
    <citation type="journal article" date="2007" name="Science">
        <title>Draft genome sequence of the sexually transmitted pathogen Trichomonas vaginalis.</title>
        <authorList>
            <person name="Carlton J.M."/>
            <person name="Hirt R.P."/>
            <person name="Silva J.C."/>
            <person name="Delcher A.L."/>
            <person name="Schatz M."/>
            <person name="Zhao Q."/>
            <person name="Wortman J.R."/>
            <person name="Bidwell S.L."/>
            <person name="Alsmark U.C.M."/>
            <person name="Besteiro S."/>
            <person name="Sicheritz-Ponten T."/>
            <person name="Noel C.J."/>
            <person name="Dacks J.B."/>
            <person name="Foster P.G."/>
            <person name="Simillion C."/>
            <person name="Van de Peer Y."/>
            <person name="Miranda-Saavedra D."/>
            <person name="Barton G.J."/>
            <person name="Westrop G.D."/>
            <person name="Mueller S."/>
            <person name="Dessi D."/>
            <person name="Fiori P.L."/>
            <person name="Ren Q."/>
            <person name="Paulsen I."/>
            <person name="Zhang H."/>
            <person name="Bastida-Corcuera F.D."/>
            <person name="Simoes-Barbosa A."/>
            <person name="Brown M.T."/>
            <person name="Hayes R.D."/>
            <person name="Mukherjee M."/>
            <person name="Okumura C.Y."/>
            <person name="Schneider R."/>
            <person name="Smith A.J."/>
            <person name="Vanacova S."/>
            <person name="Villalvazo M."/>
            <person name="Haas B.J."/>
            <person name="Pertea M."/>
            <person name="Feldblyum T.V."/>
            <person name="Utterback T.R."/>
            <person name="Shu C.L."/>
            <person name="Osoegawa K."/>
            <person name="de Jong P.J."/>
            <person name="Hrdy I."/>
            <person name="Horvathova L."/>
            <person name="Zubacova Z."/>
            <person name="Dolezal P."/>
            <person name="Malik S.B."/>
            <person name="Logsdon J.M. Jr."/>
            <person name="Henze K."/>
            <person name="Gupta A."/>
            <person name="Wang C.C."/>
            <person name="Dunne R.L."/>
            <person name="Upcroft J.A."/>
            <person name="Upcroft P."/>
            <person name="White O."/>
            <person name="Salzberg S.L."/>
            <person name="Tang P."/>
            <person name="Chiu C.-H."/>
            <person name="Lee Y.-S."/>
            <person name="Embley T.M."/>
            <person name="Coombs G.H."/>
            <person name="Mottram J.C."/>
            <person name="Tachezy J."/>
            <person name="Fraser-Liggett C.M."/>
            <person name="Johnson P.J."/>
        </authorList>
    </citation>
    <scope>NUCLEOTIDE SEQUENCE [LARGE SCALE GENOMIC DNA]</scope>
    <source>
        <strain evidence="4">G3</strain>
    </source>
</reference>
<dbReference type="GO" id="GO:0016791">
    <property type="term" value="F:phosphatase activity"/>
    <property type="evidence" value="ECO:0000318"/>
    <property type="project" value="GO_Central"/>
</dbReference>
<accession>A2DFS6</accession>
<proteinExistence type="predicted"/>
<protein>
    <submittedName>
        <fullName evidence="4">HAD-superfamily hydrolase, subfamily IIA containing protein</fullName>
    </submittedName>
</protein>
<dbReference type="Pfam" id="PF13344">
    <property type="entry name" value="Hydrolase_6"/>
    <property type="match status" value="1"/>
</dbReference>
<dbReference type="eggNOG" id="KOG2882">
    <property type="taxonomic scope" value="Eukaryota"/>
</dbReference>